<evidence type="ECO:0000256" key="1">
    <source>
        <dbReference type="ARBA" id="ARBA00023196"/>
    </source>
</evidence>
<keyword evidence="1" id="KW-0139">CF(1)</keyword>
<accession>A0A1F7X6Z3</accession>
<dbReference type="AlphaFoldDB" id="A0A1F7X6Z3"/>
<organism evidence="3 4">
    <name type="scientific">Candidatus Woesebacteria bacterium RBG_13_34_9</name>
    <dbReference type="NCBI Taxonomy" id="1802477"/>
    <lineage>
        <taxon>Bacteria</taxon>
        <taxon>Candidatus Woeseibacteriota</taxon>
    </lineage>
</organism>
<dbReference type="GO" id="GO:0045259">
    <property type="term" value="C:proton-transporting ATP synthase complex"/>
    <property type="evidence" value="ECO:0007669"/>
    <property type="project" value="UniProtKB-KW"/>
</dbReference>
<keyword evidence="1" id="KW-0066">ATP synthesis</keyword>
<evidence type="ECO:0000313" key="3">
    <source>
        <dbReference type="EMBL" id="OGM10673.1"/>
    </source>
</evidence>
<comment type="caution">
    <text evidence="3">The sequence shown here is derived from an EMBL/GenBank/DDBJ whole genome shotgun (WGS) entry which is preliminary data.</text>
</comment>
<evidence type="ECO:0000259" key="2">
    <source>
        <dbReference type="Pfam" id="PF02823"/>
    </source>
</evidence>
<dbReference type="GO" id="GO:0015986">
    <property type="term" value="P:proton motive force-driven ATP synthesis"/>
    <property type="evidence" value="ECO:0007669"/>
    <property type="project" value="InterPro"/>
</dbReference>
<dbReference type="EMBL" id="MGFP01000001">
    <property type="protein sequence ID" value="OGM10673.1"/>
    <property type="molecule type" value="Genomic_DNA"/>
</dbReference>
<dbReference type="Proteomes" id="UP000179219">
    <property type="component" value="Unassembled WGS sequence"/>
</dbReference>
<dbReference type="Gene3D" id="2.60.15.10">
    <property type="entry name" value="F0F1 ATP synthase delta/epsilon subunit, N-terminal"/>
    <property type="match status" value="1"/>
</dbReference>
<feature type="domain" description="ATP synthase F1 complex delta/epsilon subunit N-terminal" evidence="2">
    <location>
        <begin position="6"/>
        <end position="80"/>
    </location>
</feature>
<reference evidence="3 4" key="1">
    <citation type="journal article" date="2016" name="Nat. Commun.">
        <title>Thousands of microbial genomes shed light on interconnected biogeochemical processes in an aquifer system.</title>
        <authorList>
            <person name="Anantharaman K."/>
            <person name="Brown C.T."/>
            <person name="Hug L.A."/>
            <person name="Sharon I."/>
            <person name="Castelle C.J."/>
            <person name="Probst A.J."/>
            <person name="Thomas B.C."/>
            <person name="Singh A."/>
            <person name="Wilkins M.J."/>
            <person name="Karaoz U."/>
            <person name="Brodie E.L."/>
            <person name="Williams K.H."/>
            <person name="Hubbard S.S."/>
            <person name="Banfield J.F."/>
        </authorList>
    </citation>
    <scope>NUCLEOTIDE SEQUENCE [LARGE SCALE GENOMIC DNA]</scope>
</reference>
<dbReference type="SUPFAM" id="SSF51344">
    <property type="entry name" value="Epsilon subunit of F1F0-ATP synthase N-terminal domain"/>
    <property type="match status" value="1"/>
</dbReference>
<dbReference type="InterPro" id="IPR020546">
    <property type="entry name" value="ATP_synth_F1_dsu/esu_N"/>
</dbReference>
<gene>
    <name evidence="3" type="ORF">A2159_02455</name>
</gene>
<dbReference type="InterPro" id="IPR036771">
    <property type="entry name" value="ATPsynth_dsu/esu_N"/>
</dbReference>
<name>A0A1F7X6Z3_9BACT</name>
<proteinExistence type="predicted"/>
<dbReference type="Pfam" id="PF02823">
    <property type="entry name" value="ATP-synt_DE_N"/>
    <property type="match status" value="1"/>
</dbReference>
<sequence>MIDEKFHLKVSSREGIVYEGEVIAITSYNDVGKFDVLAKHANFISLIFRGIYITEKYGIPEKEIIFNNALVKVKDNIAEVYIGVEGMMPI</sequence>
<protein>
    <recommendedName>
        <fullName evidence="2">ATP synthase F1 complex delta/epsilon subunit N-terminal domain-containing protein</fullName>
    </recommendedName>
</protein>
<evidence type="ECO:0000313" key="4">
    <source>
        <dbReference type="Proteomes" id="UP000179219"/>
    </source>
</evidence>